<evidence type="ECO:0000256" key="1">
    <source>
        <dbReference type="ARBA" id="ARBA00023015"/>
    </source>
</evidence>
<evidence type="ECO:0000259" key="3">
    <source>
        <dbReference type="PROSITE" id="PS51000"/>
    </source>
</evidence>
<evidence type="ECO:0000313" key="4">
    <source>
        <dbReference type="EMBL" id="MDJ1372634.1"/>
    </source>
</evidence>
<dbReference type="SUPFAM" id="SSF46785">
    <property type="entry name" value="Winged helix' DNA-binding domain"/>
    <property type="match status" value="1"/>
</dbReference>
<dbReference type="InterPro" id="IPR028349">
    <property type="entry name" value="PafC-like"/>
</dbReference>
<dbReference type="PROSITE" id="PS52050">
    <property type="entry name" value="WYL"/>
    <property type="match status" value="1"/>
</dbReference>
<evidence type="ECO:0000256" key="2">
    <source>
        <dbReference type="ARBA" id="ARBA00023163"/>
    </source>
</evidence>
<name>A0ABT7CBV8_9MICO</name>
<evidence type="ECO:0000313" key="5">
    <source>
        <dbReference type="Proteomes" id="UP001170379"/>
    </source>
</evidence>
<dbReference type="EMBL" id="PXVD01000034">
    <property type="protein sequence ID" value="MDJ1372634.1"/>
    <property type="molecule type" value="Genomic_DNA"/>
</dbReference>
<reference evidence="4" key="2">
    <citation type="journal article" date="2022" name="Sci. Rep.">
        <title>In silico prediction of the enzymes involved in the degradation of the herbicide molinate by Gulosibacter molinativorax ON4T.</title>
        <authorList>
            <person name="Lopes A.R."/>
            <person name="Bunin E."/>
            <person name="Viana A.T."/>
            <person name="Froufe H."/>
            <person name="Munoz-Merida A."/>
            <person name="Pinho D."/>
            <person name="Figueiredo J."/>
            <person name="Barroso C."/>
            <person name="Vaz-Moreira I."/>
            <person name="Bellanger X."/>
            <person name="Egas C."/>
            <person name="Nunes O.C."/>
        </authorList>
    </citation>
    <scope>NUCLEOTIDE SEQUENCE</scope>
    <source>
        <strain evidence="4">ON4</strain>
    </source>
</reference>
<dbReference type="PANTHER" id="PTHR34580">
    <property type="match status" value="1"/>
</dbReference>
<dbReference type="PROSITE" id="PS51000">
    <property type="entry name" value="HTH_DEOR_2"/>
    <property type="match status" value="1"/>
</dbReference>
<dbReference type="InterPro" id="IPR036388">
    <property type="entry name" value="WH-like_DNA-bd_sf"/>
</dbReference>
<keyword evidence="1" id="KW-0805">Transcription regulation</keyword>
<dbReference type="Pfam" id="PF13280">
    <property type="entry name" value="WYL"/>
    <property type="match status" value="1"/>
</dbReference>
<gene>
    <name evidence="4" type="ORF">C7K25_14925</name>
</gene>
<dbReference type="InterPro" id="IPR026881">
    <property type="entry name" value="WYL_dom"/>
</dbReference>
<protein>
    <submittedName>
        <fullName evidence="4">WYL domain-containing protein</fullName>
    </submittedName>
</protein>
<dbReference type="InterPro" id="IPR057727">
    <property type="entry name" value="WCX_dom"/>
</dbReference>
<keyword evidence="2" id="KW-0804">Transcription</keyword>
<accession>A0ABT7CBV8</accession>
<dbReference type="InterPro" id="IPR036390">
    <property type="entry name" value="WH_DNA-bd_sf"/>
</dbReference>
<dbReference type="Proteomes" id="UP001170379">
    <property type="component" value="Unassembled WGS sequence"/>
</dbReference>
<sequence length="328" mass="36188">MERPQRLLALLVALQANHQMTASELAEQFGVSKRTILRDVEALAAADIPVISERGRYGGISLLPGADVDVNRLTTSETEVLELIGVDLARAKQLGIEAAARSAAQKLASRKPWTRPGSSGLLPLNEVVVIDNSGWFAPEEPADVAALIRDLRLGQRLRIDYRSSGQSSWRGRDVEPHGVFSRGGRWYLIAEAGEQPRMFALARLRAWTVLDERRQVSTDLPLAAIAARLVEGLETRHTVRVTATLDAKTVDIARRILGNRLLSVEPTGAPDWVSIAVGYDQLDGVRQLLQFSDHIEVTDPPEARKLIADLARTITRRHHDEPPEIRPS</sequence>
<dbReference type="PANTHER" id="PTHR34580:SF1">
    <property type="entry name" value="PROTEIN PAFC"/>
    <property type="match status" value="1"/>
</dbReference>
<dbReference type="InterPro" id="IPR051534">
    <property type="entry name" value="CBASS_pafABC_assoc_protein"/>
</dbReference>
<reference evidence="4" key="1">
    <citation type="submission" date="2018-03" db="EMBL/GenBank/DDBJ databases">
        <authorList>
            <person name="Nunes O.C."/>
            <person name="Lopes A.R."/>
            <person name="Froufe H."/>
            <person name="Munoz-Merida A."/>
            <person name="Barroso C."/>
            <person name="Egas C."/>
        </authorList>
    </citation>
    <scope>NUCLEOTIDE SEQUENCE</scope>
    <source>
        <strain evidence="4">ON4</strain>
    </source>
</reference>
<dbReference type="Pfam" id="PF08279">
    <property type="entry name" value="HTH_11"/>
    <property type="match status" value="1"/>
</dbReference>
<dbReference type="InterPro" id="IPR013196">
    <property type="entry name" value="HTH_11"/>
</dbReference>
<dbReference type="RefSeq" id="WP_026937758.1">
    <property type="nucleotide sequence ID" value="NZ_CP028426.1"/>
</dbReference>
<organism evidence="4 5">
    <name type="scientific">Gulosibacter molinativorax</name>
    <dbReference type="NCBI Taxonomy" id="256821"/>
    <lineage>
        <taxon>Bacteria</taxon>
        <taxon>Bacillati</taxon>
        <taxon>Actinomycetota</taxon>
        <taxon>Actinomycetes</taxon>
        <taxon>Micrococcales</taxon>
        <taxon>Microbacteriaceae</taxon>
        <taxon>Gulosibacter</taxon>
    </lineage>
</organism>
<dbReference type="PIRSF" id="PIRSF016838">
    <property type="entry name" value="PafC"/>
    <property type="match status" value="1"/>
</dbReference>
<comment type="caution">
    <text evidence="4">The sequence shown here is derived from an EMBL/GenBank/DDBJ whole genome shotgun (WGS) entry which is preliminary data.</text>
</comment>
<dbReference type="Gene3D" id="1.10.10.10">
    <property type="entry name" value="Winged helix-like DNA-binding domain superfamily/Winged helix DNA-binding domain"/>
    <property type="match status" value="1"/>
</dbReference>
<keyword evidence="5" id="KW-1185">Reference proteome</keyword>
<feature type="domain" description="HTH deoR-type" evidence="3">
    <location>
        <begin position="3"/>
        <end position="62"/>
    </location>
</feature>
<proteinExistence type="predicted"/>
<dbReference type="InterPro" id="IPR001034">
    <property type="entry name" value="DeoR_HTH"/>
</dbReference>
<dbReference type="Pfam" id="PF25583">
    <property type="entry name" value="WCX"/>
    <property type="match status" value="1"/>
</dbReference>